<organism evidence="7 8">
    <name type="scientific">Falsarthrobacter nasiphocae</name>
    <dbReference type="NCBI Taxonomy" id="189863"/>
    <lineage>
        <taxon>Bacteria</taxon>
        <taxon>Bacillati</taxon>
        <taxon>Actinomycetota</taxon>
        <taxon>Actinomycetes</taxon>
        <taxon>Micrococcales</taxon>
        <taxon>Micrococcaceae</taxon>
        <taxon>Falsarthrobacter</taxon>
    </lineage>
</organism>
<evidence type="ECO:0000313" key="8">
    <source>
        <dbReference type="Proteomes" id="UP001247307"/>
    </source>
</evidence>
<dbReference type="SUPFAM" id="SSF103473">
    <property type="entry name" value="MFS general substrate transporter"/>
    <property type="match status" value="1"/>
</dbReference>
<feature type="transmembrane region" description="Helical" evidence="6">
    <location>
        <begin position="52"/>
        <end position="71"/>
    </location>
</feature>
<feature type="transmembrane region" description="Helical" evidence="6">
    <location>
        <begin position="109"/>
        <end position="130"/>
    </location>
</feature>
<reference evidence="7" key="1">
    <citation type="submission" date="2023-07" db="EMBL/GenBank/DDBJ databases">
        <title>Sequencing the genomes of 1000 actinobacteria strains.</title>
        <authorList>
            <person name="Klenk H.-P."/>
        </authorList>
    </citation>
    <scope>NUCLEOTIDE SEQUENCE</scope>
    <source>
        <strain evidence="7">DSM 13988</strain>
    </source>
</reference>
<comment type="caution">
    <text evidence="7">The sequence shown here is derived from an EMBL/GenBank/DDBJ whole genome shotgun (WGS) entry which is preliminary data.</text>
</comment>
<gene>
    <name evidence="7" type="ORF">J2S35_000120</name>
</gene>
<feature type="transmembrane region" description="Helical" evidence="6">
    <location>
        <begin position="366"/>
        <end position="387"/>
    </location>
</feature>
<feature type="transmembrane region" description="Helical" evidence="6">
    <location>
        <begin position="243"/>
        <end position="263"/>
    </location>
</feature>
<dbReference type="AlphaFoldDB" id="A0AAE3YDI3"/>
<feature type="transmembrane region" description="Helical" evidence="6">
    <location>
        <begin position="329"/>
        <end position="354"/>
    </location>
</feature>
<evidence type="ECO:0000256" key="3">
    <source>
        <dbReference type="ARBA" id="ARBA00022692"/>
    </source>
</evidence>
<keyword evidence="4 6" id="KW-1133">Transmembrane helix</keyword>
<accession>A0AAE3YDI3</accession>
<dbReference type="Gene3D" id="1.20.1250.20">
    <property type="entry name" value="MFS general substrate transporter like domains"/>
    <property type="match status" value="1"/>
</dbReference>
<evidence type="ECO:0000256" key="1">
    <source>
        <dbReference type="ARBA" id="ARBA00004651"/>
    </source>
</evidence>
<feature type="transmembrane region" description="Helical" evidence="6">
    <location>
        <begin position="393"/>
        <end position="412"/>
    </location>
</feature>
<feature type="transmembrane region" description="Helical" evidence="6">
    <location>
        <begin position="275"/>
        <end position="296"/>
    </location>
</feature>
<dbReference type="GO" id="GO:0022857">
    <property type="term" value="F:transmembrane transporter activity"/>
    <property type="evidence" value="ECO:0007669"/>
    <property type="project" value="InterPro"/>
</dbReference>
<keyword evidence="8" id="KW-1185">Reference proteome</keyword>
<dbReference type="InterPro" id="IPR036259">
    <property type="entry name" value="MFS_trans_sf"/>
</dbReference>
<evidence type="ECO:0000256" key="4">
    <source>
        <dbReference type="ARBA" id="ARBA00022989"/>
    </source>
</evidence>
<comment type="subcellular location">
    <subcellularLocation>
        <location evidence="1">Cell membrane</location>
        <topology evidence="1">Multi-pass membrane protein</topology>
    </subcellularLocation>
</comment>
<proteinExistence type="predicted"/>
<feature type="transmembrane region" description="Helical" evidence="6">
    <location>
        <begin position="83"/>
        <end position="103"/>
    </location>
</feature>
<protein>
    <submittedName>
        <fullName evidence="7">MFS family permease</fullName>
    </submittedName>
</protein>
<keyword evidence="2" id="KW-1003">Cell membrane</keyword>
<dbReference type="PANTHER" id="PTHR23513:SF11">
    <property type="entry name" value="STAPHYLOFERRIN A TRANSPORTER"/>
    <property type="match status" value="1"/>
</dbReference>
<keyword evidence="5 6" id="KW-0472">Membrane</keyword>
<dbReference type="RefSeq" id="WP_309848657.1">
    <property type="nucleotide sequence ID" value="NZ_BAAAIU010000004.1"/>
</dbReference>
<evidence type="ECO:0000256" key="5">
    <source>
        <dbReference type="ARBA" id="ARBA00023136"/>
    </source>
</evidence>
<keyword evidence="3 6" id="KW-0812">Transmembrane</keyword>
<evidence type="ECO:0000313" key="7">
    <source>
        <dbReference type="EMBL" id="MDR6891180.1"/>
    </source>
</evidence>
<feature type="transmembrane region" description="Helical" evidence="6">
    <location>
        <begin position="24"/>
        <end position="46"/>
    </location>
</feature>
<dbReference type="EMBL" id="JAVDUI010000001">
    <property type="protein sequence ID" value="MDR6891180.1"/>
    <property type="molecule type" value="Genomic_DNA"/>
</dbReference>
<evidence type="ECO:0000256" key="6">
    <source>
        <dbReference type="SAM" id="Phobius"/>
    </source>
</evidence>
<name>A0AAE3YDI3_9MICC</name>
<feature type="transmembrane region" description="Helical" evidence="6">
    <location>
        <begin position="303"/>
        <end position="323"/>
    </location>
</feature>
<dbReference type="Pfam" id="PF07690">
    <property type="entry name" value="MFS_1"/>
    <property type="match status" value="1"/>
</dbReference>
<evidence type="ECO:0000256" key="2">
    <source>
        <dbReference type="ARBA" id="ARBA00022475"/>
    </source>
</evidence>
<dbReference type="PANTHER" id="PTHR23513">
    <property type="entry name" value="INTEGRAL MEMBRANE EFFLUX PROTEIN-RELATED"/>
    <property type="match status" value="1"/>
</dbReference>
<dbReference type="GO" id="GO:0005886">
    <property type="term" value="C:plasma membrane"/>
    <property type="evidence" value="ECO:0007669"/>
    <property type="project" value="UniProtKB-SubCell"/>
</dbReference>
<sequence length="427" mass="43052">MSTAPPINPFTSPSYRRWFAGETLLALGGAMAFGSTLLAIDLLGSVEQAGQVGGLLAGVTLVGTLLGGALGDSYPRRTLIRRAVLVSAAGGIVLTAIATWAGLGGDAAPWWLAAGFVGASAVIALTNALADPPLDGALKSLITPEQFPRALSAATARTSVISIAGSPAAGALYGVHPALPPVLSLVCDVAFLGVLGRIRGNLGPRSEQGQTAAEPRSPRLAAAMRGFPMGLAFLRSRPALSRVLWCAPLINIMVFTAGSWVIFRLSEDGVDAFGIGLASAGFAVGGILGSAAAPFVTDRVPAGVLAIGGLGLMSALFAALFVLPHTPAVMFAVTALCMIPSPALNGALFGHVFAETPDSLQSRVQATFMVVADLARVPAPILAGFAAGRGLDAPLGLAVCGIGVTGVTLLATSKHVREIGRRGAAAD</sequence>
<dbReference type="InterPro" id="IPR011701">
    <property type="entry name" value="MFS"/>
</dbReference>
<dbReference type="Proteomes" id="UP001247307">
    <property type="component" value="Unassembled WGS sequence"/>
</dbReference>